<accession>A0A1X2LQT5</accession>
<keyword evidence="2" id="KW-1185">Reference proteome</keyword>
<dbReference type="AlphaFoldDB" id="A0A1X2LQT5"/>
<dbReference type="EMBL" id="NCXP01000032">
    <property type="protein sequence ID" value="OSC38746.1"/>
    <property type="molecule type" value="Genomic_DNA"/>
</dbReference>
<sequence>MQLTDEHGGIHLIPMHLYVDIQEETRQLKLAVEKRREYLRAVRENTLSLPDRGAPPNCDEGDLSELVDEVRAFGRSRRQVSRLFR</sequence>
<name>A0A1X2LQT5_9MYCO</name>
<comment type="caution">
    <text evidence="1">The sequence shown here is derived from an EMBL/GenBank/DDBJ whole genome shotgun (WGS) entry which is preliminary data.</text>
</comment>
<evidence type="ECO:0000313" key="1">
    <source>
        <dbReference type="EMBL" id="OSC38746.1"/>
    </source>
</evidence>
<dbReference type="Proteomes" id="UP000193247">
    <property type="component" value="Unassembled WGS sequence"/>
</dbReference>
<reference evidence="1 2" key="1">
    <citation type="submission" date="2017-04" db="EMBL/GenBank/DDBJ databases">
        <title>The new phylogeny of genus Mycobacterium.</title>
        <authorList>
            <person name="Tortoli E."/>
            <person name="Trovato A."/>
            <person name="Cirillo D.M."/>
        </authorList>
    </citation>
    <scope>NUCLEOTIDE SEQUENCE [LARGE SCALE GENOMIC DNA]</scope>
    <source>
        <strain evidence="1 2">TBL 1200985</strain>
    </source>
</reference>
<organism evidence="1 2">
    <name type="scientific">Mycobacterium decipiens</name>
    <dbReference type="NCBI Taxonomy" id="1430326"/>
    <lineage>
        <taxon>Bacteria</taxon>
        <taxon>Bacillati</taxon>
        <taxon>Actinomycetota</taxon>
        <taxon>Actinomycetes</taxon>
        <taxon>Mycobacteriales</taxon>
        <taxon>Mycobacteriaceae</taxon>
        <taxon>Mycobacterium</taxon>
    </lineage>
</organism>
<gene>
    <name evidence="1" type="ORF">B8W66_19280</name>
</gene>
<protein>
    <submittedName>
        <fullName evidence="1">Uncharacterized protein</fullName>
    </submittedName>
</protein>
<evidence type="ECO:0000313" key="2">
    <source>
        <dbReference type="Proteomes" id="UP000193247"/>
    </source>
</evidence>
<proteinExistence type="predicted"/>